<dbReference type="GO" id="GO:0005737">
    <property type="term" value="C:cytoplasm"/>
    <property type="evidence" value="ECO:0000318"/>
    <property type="project" value="GO_Central"/>
</dbReference>
<dbReference type="Gene3D" id="3.40.50.1440">
    <property type="entry name" value="Tubulin/FtsZ, GTPase domain"/>
    <property type="match status" value="2"/>
</dbReference>
<gene>
    <name evidence="9" type="primary">WBGene00101619</name>
</gene>
<comment type="similarity">
    <text evidence="1 8">Belongs to the tubulin family.</text>
</comment>
<evidence type="ECO:0000313" key="9">
    <source>
        <dbReference type="EnsemblMetazoa" id="PPA12065.1"/>
    </source>
</evidence>
<proteinExistence type="inferred from homology"/>
<dbReference type="SUPFAM" id="SSF52490">
    <property type="entry name" value="Tubulin nucleotide-binding domain-like"/>
    <property type="match status" value="1"/>
</dbReference>
<dbReference type="InterPro" id="IPR017975">
    <property type="entry name" value="Tubulin_CS"/>
</dbReference>
<dbReference type="OrthoDB" id="1662883at2759"/>
<comment type="catalytic activity">
    <reaction evidence="7">
        <text>GTP + H2O = GDP + phosphate + H(+)</text>
        <dbReference type="Rhea" id="RHEA:19669"/>
        <dbReference type="ChEBI" id="CHEBI:15377"/>
        <dbReference type="ChEBI" id="CHEBI:15378"/>
        <dbReference type="ChEBI" id="CHEBI:37565"/>
        <dbReference type="ChEBI" id="CHEBI:43474"/>
        <dbReference type="ChEBI" id="CHEBI:58189"/>
    </reaction>
    <physiologicalReaction direction="left-to-right" evidence="7">
        <dbReference type="Rhea" id="RHEA:19670"/>
    </physiologicalReaction>
</comment>
<keyword evidence="3 8" id="KW-0547">Nucleotide-binding</keyword>
<dbReference type="FunFam" id="3.40.50.1440:FF:000016">
    <property type="entry name" value="Tubulin alpha chain"/>
    <property type="match status" value="1"/>
</dbReference>
<dbReference type="Pfam" id="PF00091">
    <property type="entry name" value="Tubulin"/>
    <property type="match status" value="2"/>
</dbReference>
<dbReference type="Pfam" id="PF03953">
    <property type="entry name" value="Tubulin_C"/>
    <property type="match status" value="2"/>
</dbReference>
<dbReference type="SMART" id="SM00865">
    <property type="entry name" value="Tubulin_C"/>
    <property type="match status" value="1"/>
</dbReference>
<dbReference type="InterPro" id="IPR000217">
    <property type="entry name" value="Tubulin"/>
</dbReference>
<dbReference type="Gene3D" id="1.10.287.600">
    <property type="entry name" value="Helix hairpin bin"/>
    <property type="match status" value="1"/>
</dbReference>
<dbReference type="FunFam" id="3.30.1330.20:FF:000001">
    <property type="entry name" value="Tubulin alpha chain"/>
    <property type="match status" value="1"/>
</dbReference>
<dbReference type="PROSITE" id="PS00227">
    <property type="entry name" value="TUBULIN"/>
    <property type="match status" value="1"/>
</dbReference>
<dbReference type="Proteomes" id="UP000005239">
    <property type="component" value="Unassembled WGS sequence"/>
</dbReference>
<evidence type="ECO:0000256" key="4">
    <source>
        <dbReference type="ARBA" id="ARBA00022801"/>
    </source>
</evidence>
<reference evidence="9" key="2">
    <citation type="submission" date="2022-06" db="UniProtKB">
        <authorList>
            <consortium name="EnsemblMetazoa"/>
        </authorList>
    </citation>
    <scope>IDENTIFICATION</scope>
    <source>
        <strain evidence="9">PS312</strain>
    </source>
</reference>
<dbReference type="GO" id="GO:0000226">
    <property type="term" value="P:microtubule cytoskeleton organization"/>
    <property type="evidence" value="ECO:0000318"/>
    <property type="project" value="GO_Central"/>
</dbReference>
<dbReference type="Gene3D" id="3.30.1330.20">
    <property type="entry name" value="Tubulin/FtsZ, C-terminal domain"/>
    <property type="match status" value="2"/>
</dbReference>
<keyword evidence="10" id="KW-1185">Reference proteome</keyword>
<evidence type="ECO:0000256" key="7">
    <source>
        <dbReference type="ARBA" id="ARBA00049117"/>
    </source>
</evidence>
<dbReference type="InterPro" id="IPR018316">
    <property type="entry name" value="Tubulin/FtsZ_2-layer-sand-dom"/>
</dbReference>
<dbReference type="GO" id="GO:0005874">
    <property type="term" value="C:microtubule"/>
    <property type="evidence" value="ECO:0000318"/>
    <property type="project" value="GO_Central"/>
</dbReference>
<dbReference type="EnsemblMetazoa" id="PPA12065.1">
    <property type="protein sequence ID" value="PPA12065.1"/>
    <property type="gene ID" value="WBGene00101619"/>
</dbReference>
<dbReference type="PRINTS" id="PR01161">
    <property type="entry name" value="TUBULIN"/>
</dbReference>
<accession>A0A8R1YAE3</accession>
<dbReference type="InterPro" id="IPR037103">
    <property type="entry name" value="Tubulin/FtsZ-like_C"/>
</dbReference>
<keyword evidence="2 8" id="KW-0493">Microtubule</keyword>
<dbReference type="GO" id="GO:0005525">
    <property type="term" value="F:GTP binding"/>
    <property type="evidence" value="ECO:0000318"/>
    <property type="project" value="GO_Central"/>
</dbReference>
<dbReference type="InterPro" id="IPR008280">
    <property type="entry name" value="Tub_FtsZ_C"/>
</dbReference>
<organism evidence="9 10">
    <name type="scientific">Pristionchus pacificus</name>
    <name type="common">Parasitic nematode worm</name>
    <dbReference type="NCBI Taxonomy" id="54126"/>
    <lineage>
        <taxon>Eukaryota</taxon>
        <taxon>Metazoa</taxon>
        <taxon>Ecdysozoa</taxon>
        <taxon>Nematoda</taxon>
        <taxon>Chromadorea</taxon>
        <taxon>Rhabditida</taxon>
        <taxon>Rhabditina</taxon>
        <taxon>Diplogasteromorpha</taxon>
        <taxon>Diplogasteroidea</taxon>
        <taxon>Neodiplogasteridae</taxon>
        <taxon>Pristionchus</taxon>
    </lineage>
</organism>
<dbReference type="InterPro" id="IPR002452">
    <property type="entry name" value="Alpha_tubulin"/>
</dbReference>
<evidence type="ECO:0000256" key="5">
    <source>
        <dbReference type="ARBA" id="ARBA00023134"/>
    </source>
</evidence>
<evidence type="ECO:0000256" key="1">
    <source>
        <dbReference type="ARBA" id="ARBA00009636"/>
    </source>
</evidence>
<dbReference type="InterPro" id="IPR023123">
    <property type="entry name" value="Tubulin_C"/>
</dbReference>
<dbReference type="CDD" id="cd02186">
    <property type="entry name" value="alpha_tubulin"/>
    <property type="match status" value="1"/>
</dbReference>
<evidence type="ECO:0000256" key="3">
    <source>
        <dbReference type="ARBA" id="ARBA00022741"/>
    </source>
</evidence>
<keyword evidence="5 8" id="KW-0342">GTP-binding</keyword>
<dbReference type="PRINTS" id="PR01162">
    <property type="entry name" value="ALPHATUBULIN"/>
</dbReference>
<comment type="subunit">
    <text evidence="8">Dimer of alpha and beta chains. A typical microtubule is a hollow water-filled tube with an outer diameter of 25 nm and an inner diameter of 15 nM. Alpha-beta heterodimers associate head-to-tail to form protofilaments running lengthwise along the microtubule wall with the beta-tubulin subunit facing the microtubule plus end conferring a structural polarity. Microtubules usually have 13 protofilaments but different protofilament numbers can be found in some organisms and specialized cells.</text>
</comment>
<dbReference type="GO" id="GO:0000278">
    <property type="term" value="P:mitotic cell cycle"/>
    <property type="evidence" value="ECO:0000318"/>
    <property type="project" value="GO_Central"/>
</dbReference>
<dbReference type="PANTHER" id="PTHR11588">
    <property type="entry name" value="TUBULIN"/>
    <property type="match status" value="1"/>
</dbReference>
<dbReference type="GO" id="GO:0016787">
    <property type="term" value="F:hydrolase activity"/>
    <property type="evidence" value="ECO:0007669"/>
    <property type="project" value="UniProtKB-KW"/>
</dbReference>
<protein>
    <recommendedName>
        <fullName evidence="8">Tubulin alpha chain</fullName>
    </recommendedName>
</protein>
<comment type="function">
    <text evidence="6 8">Tubulin is the major constituent of microtubules, a cylinder consisting of laterally associated linear protofilaments composed of alpha- and beta-tubulin heterodimers. Microtubules grow by the addition of GTP-tubulin dimers to the microtubule end, where a stabilizing cap forms. Below the cap, tubulin dimers are in GDP-bound state, owing to GTPase activity of alpha-tubulin.</text>
</comment>
<dbReference type="InterPro" id="IPR036525">
    <property type="entry name" value="Tubulin/FtsZ_GTPase_sf"/>
</dbReference>
<dbReference type="InterPro" id="IPR003008">
    <property type="entry name" value="Tubulin_FtsZ_GTPase"/>
</dbReference>
<name>A0A2A6BNM9_PRIPA</name>
<dbReference type="AlphaFoldDB" id="A0A2A6BNM9"/>
<evidence type="ECO:0000313" key="10">
    <source>
        <dbReference type="Proteomes" id="UP000005239"/>
    </source>
</evidence>
<accession>A0A2A6BNM9</accession>
<evidence type="ECO:0000256" key="8">
    <source>
        <dbReference type="RuleBase" id="RU000352"/>
    </source>
</evidence>
<reference evidence="10" key="1">
    <citation type="journal article" date="2008" name="Nat. Genet.">
        <title>The Pristionchus pacificus genome provides a unique perspective on nematode lifestyle and parasitism.</title>
        <authorList>
            <person name="Dieterich C."/>
            <person name="Clifton S.W."/>
            <person name="Schuster L.N."/>
            <person name="Chinwalla A."/>
            <person name="Delehaunty K."/>
            <person name="Dinkelacker I."/>
            <person name="Fulton L."/>
            <person name="Fulton R."/>
            <person name="Godfrey J."/>
            <person name="Minx P."/>
            <person name="Mitreva M."/>
            <person name="Roeseler W."/>
            <person name="Tian H."/>
            <person name="Witte H."/>
            <person name="Yang S.P."/>
            <person name="Wilson R.K."/>
            <person name="Sommer R.J."/>
        </authorList>
    </citation>
    <scope>NUCLEOTIDE SEQUENCE [LARGE SCALE GENOMIC DNA]</scope>
    <source>
        <strain evidence="10">PS312</strain>
    </source>
</reference>
<dbReference type="SUPFAM" id="SSF55307">
    <property type="entry name" value="Tubulin C-terminal domain-like"/>
    <property type="match status" value="2"/>
</dbReference>
<evidence type="ECO:0000256" key="2">
    <source>
        <dbReference type="ARBA" id="ARBA00022701"/>
    </source>
</evidence>
<dbReference type="FunFam" id="1.10.287.600:FF:000005">
    <property type="entry name" value="Tubulin alpha chain"/>
    <property type="match status" value="1"/>
</dbReference>
<dbReference type="GO" id="GO:0005200">
    <property type="term" value="F:structural constituent of cytoskeleton"/>
    <property type="evidence" value="ECO:0000318"/>
    <property type="project" value="GO_Central"/>
</dbReference>
<keyword evidence="4" id="KW-0378">Hydrolase</keyword>
<dbReference type="SMART" id="SM00864">
    <property type="entry name" value="Tubulin"/>
    <property type="match status" value="1"/>
</dbReference>
<sequence length="510" mass="56747">MAPNGKMREIVSLHVGQAGVQIGNACWELYCLEHGIEPDGTMPSDTTIGKEDASYNTFFSETQSGKHVPRAVFVDLEPTVVGLTERCSSLQGFLIFHSFGGGTGSGFASLVMERLSVDYGKKAKLEFCVYPAPQISTSMVEPYNSLLTTHTTLEHSDCSFMMDNEAIYEISKNNLGIKSPTYTNLNRMLAQVVSSITASLRFDGALNVDLTEFQTNLVPYPRIHFPLITYAPIISAEKAYHEQLSVSEITNACFEPGSQMVKCDPRNGKYMACCLLYRGDVVPKDINTAISMIKTKRAIQFVDWCPTGFKTEKLEPENRTIASALKGRGRPKKTVSSNAPNSKTRKRSIAEVDDIVVGGTEAEAGEDFNTWDLITSETNDKEGYDDEDEEEETILVNRQDDEEIMMCMIQEGFNDVGINYQPPTVVPGGDLAKLQRAVCMLSNTTAIAEAWARLDHKFDLMYAKRAFVHWYVGEGMEEGEFSEAREDMAALEKDYEEVGVDSFDPNEEEY</sequence>
<evidence type="ECO:0000256" key="6">
    <source>
        <dbReference type="ARBA" id="ARBA00034296"/>
    </source>
</evidence>